<evidence type="ECO:0000256" key="3">
    <source>
        <dbReference type="ARBA" id="ARBA00022729"/>
    </source>
</evidence>
<dbReference type="InterPro" id="IPR001829">
    <property type="entry name" value="Pili_assmbl_chaperone_bac"/>
</dbReference>
<dbReference type="AlphaFoldDB" id="A0A446C7I0"/>
<evidence type="ECO:0000256" key="1">
    <source>
        <dbReference type="ARBA" id="ARBA00004418"/>
    </source>
</evidence>
<feature type="chain" id="PRO_5019323658" evidence="6">
    <location>
        <begin position="27"/>
        <end position="245"/>
    </location>
</feature>
<sequence length="245" mass="26302">MSRARRRLALACAFAALAASAGGARADLSVDGTRFIYPAQEKAITLRVGNPGSAPILVQIWLDQGEAQDDLARLRVPFTPMPPLFRLDPGERKAVQLRYTGEPLPQDRESQFWINFMDVPAAGERRDGLKVQISLSMKLLFRPKGLAGEPRKAPGELRWTYDAAGSALAAENPTPYSVTLRTLRVRGARDAGLEGVTVPPYGSARLAWPGPLPRAARELTLDYEAVDDLGLAAAGSARAEAAAGS</sequence>
<dbReference type="GO" id="GO:0071555">
    <property type="term" value="P:cell wall organization"/>
    <property type="evidence" value="ECO:0007669"/>
    <property type="project" value="InterPro"/>
</dbReference>
<keyword evidence="5" id="KW-0143">Chaperone</keyword>
<dbReference type="Pfam" id="PF02753">
    <property type="entry name" value="PapD_C"/>
    <property type="match status" value="1"/>
</dbReference>
<comment type="subcellular location">
    <subcellularLocation>
        <location evidence="1">Periplasm</location>
    </subcellularLocation>
</comment>
<feature type="signal peptide" evidence="6">
    <location>
        <begin position="1"/>
        <end position="26"/>
    </location>
</feature>
<evidence type="ECO:0000259" key="7">
    <source>
        <dbReference type="Pfam" id="PF00345"/>
    </source>
</evidence>
<dbReference type="Gene3D" id="2.60.40.10">
    <property type="entry name" value="Immunoglobulins"/>
    <property type="match status" value="2"/>
</dbReference>
<feature type="domain" description="Pili assembly chaperone N-terminal" evidence="7">
    <location>
        <begin position="28"/>
        <end position="146"/>
    </location>
</feature>
<gene>
    <name evidence="9" type="primary">yadV_2</name>
    <name evidence="9" type="ORF">AVE30378_00755</name>
</gene>
<dbReference type="InterPro" id="IPR008962">
    <property type="entry name" value="PapD-like_sf"/>
</dbReference>
<dbReference type="InterPro" id="IPR036316">
    <property type="entry name" value="Pili_assmbl_chap_C_dom_sf"/>
</dbReference>
<dbReference type="PRINTS" id="PR00969">
    <property type="entry name" value="CHAPERONPILI"/>
</dbReference>
<dbReference type="EMBL" id="UFQC01000003">
    <property type="protein sequence ID" value="SSW63862.1"/>
    <property type="molecule type" value="Genomic_DNA"/>
</dbReference>
<keyword evidence="4" id="KW-0574">Periplasm</keyword>
<evidence type="ECO:0000256" key="6">
    <source>
        <dbReference type="SAM" id="SignalP"/>
    </source>
</evidence>
<dbReference type="GO" id="GO:0030288">
    <property type="term" value="C:outer membrane-bounded periplasmic space"/>
    <property type="evidence" value="ECO:0007669"/>
    <property type="project" value="InterPro"/>
</dbReference>
<comment type="similarity">
    <text evidence="2">Belongs to the periplasmic pilus chaperone family.</text>
</comment>
<accession>A0A446C7I0</accession>
<evidence type="ECO:0000256" key="5">
    <source>
        <dbReference type="ARBA" id="ARBA00023186"/>
    </source>
</evidence>
<dbReference type="SUPFAM" id="SSF49584">
    <property type="entry name" value="Periplasmic chaperone C-domain"/>
    <property type="match status" value="1"/>
</dbReference>
<proteinExistence type="inferred from homology"/>
<evidence type="ECO:0000256" key="2">
    <source>
        <dbReference type="ARBA" id="ARBA00007399"/>
    </source>
</evidence>
<evidence type="ECO:0000313" key="9">
    <source>
        <dbReference type="EMBL" id="SSW63862.1"/>
    </source>
</evidence>
<dbReference type="PANTHER" id="PTHR30251:SF2">
    <property type="entry name" value="FIMBRIAL CHAPERONE YADV-RELATED"/>
    <property type="match status" value="1"/>
</dbReference>
<protein>
    <submittedName>
        <fullName evidence="9">Putative fimbrial chaperone YadV</fullName>
    </submittedName>
</protein>
<dbReference type="InterPro" id="IPR050643">
    <property type="entry name" value="Periplasmic_pilus_chap"/>
</dbReference>
<name>A0A446C7I0_9BURK</name>
<dbReference type="Proteomes" id="UP000289465">
    <property type="component" value="Unassembled WGS sequence"/>
</dbReference>
<keyword evidence="3 6" id="KW-0732">Signal</keyword>
<dbReference type="Pfam" id="PF00345">
    <property type="entry name" value="PapD_N"/>
    <property type="match status" value="1"/>
</dbReference>
<dbReference type="PANTHER" id="PTHR30251">
    <property type="entry name" value="PILUS ASSEMBLY CHAPERONE"/>
    <property type="match status" value="1"/>
</dbReference>
<dbReference type="InterPro" id="IPR016147">
    <property type="entry name" value="Pili_assmbl_chaperone_N"/>
</dbReference>
<evidence type="ECO:0000313" key="10">
    <source>
        <dbReference type="Proteomes" id="UP000289465"/>
    </source>
</evidence>
<evidence type="ECO:0000259" key="8">
    <source>
        <dbReference type="Pfam" id="PF02753"/>
    </source>
</evidence>
<feature type="domain" description="Pili assembly chaperone C-terminal" evidence="8">
    <location>
        <begin position="171"/>
        <end position="230"/>
    </location>
</feature>
<dbReference type="InterPro" id="IPR016148">
    <property type="entry name" value="Pili_assmbl_chaperone_C"/>
</dbReference>
<dbReference type="InterPro" id="IPR013783">
    <property type="entry name" value="Ig-like_fold"/>
</dbReference>
<reference evidence="9 10" key="1">
    <citation type="submission" date="2018-07" db="EMBL/GenBank/DDBJ databases">
        <authorList>
            <person name="Peeters C."/>
        </authorList>
    </citation>
    <scope>NUCLEOTIDE SEQUENCE [LARGE SCALE GENOMIC DNA]</scope>
    <source>
        <strain evidence="9 10">LMG 30378</strain>
    </source>
</reference>
<organism evidence="9 10">
    <name type="scientific">Achromobacter veterisilvae</name>
    <dbReference type="NCBI Taxonomy" id="2069367"/>
    <lineage>
        <taxon>Bacteria</taxon>
        <taxon>Pseudomonadati</taxon>
        <taxon>Pseudomonadota</taxon>
        <taxon>Betaproteobacteria</taxon>
        <taxon>Burkholderiales</taxon>
        <taxon>Alcaligenaceae</taxon>
        <taxon>Achromobacter</taxon>
    </lineage>
</organism>
<evidence type="ECO:0000256" key="4">
    <source>
        <dbReference type="ARBA" id="ARBA00022764"/>
    </source>
</evidence>
<dbReference type="OrthoDB" id="9131059at2"/>
<dbReference type="SUPFAM" id="SSF49354">
    <property type="entry name" value="PapD-like"/>
    <property type="match status" value="1"/>
</dbReference>
<dbReference type="RefSeq" id="WP_129239437.1">
    <property type="nucleotide sequence ID" value="NZ_UFQC01000003.1"/>
</dbReference>